<keyword evidence="8" id="KW-0067">ATP-binding</keyword>
<keyword evidence="9" id="KW-0902">Two-component regulatory system</keyword>
<evidence type="ECO:0000256" key="10">
    <source>
        <dbReference type="ARBA" id="ARBA00023231"/>
    </source>
</evidence>
<keyword evidence="5" id="KW-0547">Nucleotide-binding</keyword>
<dbReference type="SUPFAM" id="SSF55785">
    <property type="entry name" value="PYP-like sensor domain (PAS domain)"/>
    <property type="match status" value="1"/>
</dbReference>
<dbReference type="InterPro" id="IPR036890">
    <property type="entry name" value="HATPase_C_sf"/>
</dbReference>
<evidence type="ECO:0000313" key="17">
    <source>
        <dbReference type="Proteomes" id="UP000004263"/>
    </source>
</evidence>
<dbReference type="PRINTS" id="PR00344">
    <property type="entry name" value="BCTRLSENSOR"/>
</dbReference>
<dbReference type="InterPro" id="IPR000014">
    <property type="entry name" value="PAS"/>
</dbReference>
<evidence type="ECO:0000256" key="9">
    <source>
        <dbReference type="ARBA" id="ARBA00023012"/>
    </source>
</evidence>
<dbReference type="InterPro" id="IPR035965">
    <property type="entry name" value="PAS-like_dom_sf"/>
</dbReference>
<comment type="catalytic activity">
    <reaction evidence="1">
        <text>ATP + protein L-histidine = ADP + protein N-phospho-L-histidine.</text>
        <dbReference type="EC" id="2.7.13.3"/>
    </reaction>
</comment>
<dbReference type="InterPro" id="IPR013767">
    <property type="entry name" value="PAS_fold"/>
</dbReference>
<sequence length="365" mass="41136">MADFVFYKQLINHLDSAILVVDDQLCVTYLNPAAEALLQVSGRRCVGLPVKHFFLDSLESSSTLEQSIAEDTSFTKREAHVRLQNQTIITLDYSVSPVEFDNSLCLVIEMHARDRLLRISKEEELISAQATTQALVRGMAHEIKNPLGGIRGSAQLLERMLDNSELQEFTQIIIDEVDRLRNLVDKMLGPNKLLEREDTNIHEVLERVHSLISVESEGKVKLRRDYDPSIPEFLADKEQLIQVVLNIARNAMQALLQHVSAEGSPQITLRTRTVRQFTIGHTKHRLVLHISIVDNGPGIPEDIRESLFFPMVSGRAEGTGLGLSIAQSIVNQHQGIIECESEPGRTQFSIYLPLELSLNDYERAR</sequence>
<evidence type="ECO:0000256" key="1">
    <source>
        <dbReference type="ARBA" id="ARBA00000085"/>
    </source>
</evidence>
<feature type="domain" description="Histidine kinase" evidence="15">
    <location>
        <begin position="138"/>
        <end position="356"/>
    </location>
</feature>
<dbReference type="AlphaFoldDB" id="Q1N2H2"/>
<dbReference type="InterPro" id="IPR003661">
    <property type="entry name" value="HisK_dim/P_dom"/>
</dbReference>
<evidence type="ECO:0000256" key="12">
    <source>
        <dbReference type="ARBA" id="ARBA00039567"/>
    </source>
</evidence>
<organism evidence="16 17">
    <name type="scientific">Bermanella marisrubri</name>
    <dbReference type="NCBI Taxonomy" id="207949"/>
    <lineage>
        <taxon>Bacteria</taxon>
        <taxon>Pseudomonadati</taxon>
        <taxon>Pseudomonadota</taxon>
        <taxon>Gammaproteobacteria</taxon>
        <taxon>Oceanospirillales</taxon>
        <taxon>Oceanospirillaceae</taxon>
        <taxon>Bermanella</taxon>
    </lineage>
</organism>
<protein>
    <recommendedName>
        <fullName evidence="12">Sensory histidine kinase/phosphatase NtrB</fullName>
        <ecNumber evidence="2">2.7.13.3</ecNumber>
    </recommendedName>
    <alternativeName>
        <fullName evidence="13">Nitrogen regulation protein NR(II)</fullName>
    </alternativeName>
    <alternativeName>
        <fullName evidence="14">Nitrogen regulator II</fullName>
    </alternativeName>
</protein>
<evidence type="ECO:0000256" key="2">
    <source>
        <dbReference type="ARBA" id="ARBA00012438"/>
    </source>
</evidence>
<evidence type="ECO:0000256" key="11">
    <source>
        <dbReference type="ARBA" id="ARBA00037696"/>
    </source>
</evidence>
<evidence type="ECO:0000256" key="7">
    <source>
        <dbReference type="ARBA" id="ARBA00022801"/>
    </source>
</evidence>
<evidence type="ECO:0000256" key="5">
    <source>
        <dbReference type="ARBA" id="ARBA00022741"/>
    </source>
</evidence>
<evidence type="ECO:0000256" key="6">
    <source>
        <dbReference type="ARBA" id="ARBA00022777"/>
    </source>
</evidence>
<evidence type="ECO:0000313" key="16">
    <source>
        <dbReference type="EMBL" id="EAT12435.1"/>
    </source>
</evidence>
<dbReference type="Proteomes" id="UP000004263">
    <property type="component" value="Unassembled WGS sequence"/>
</dbReference>
<reference evidence="16 17" key="1">
    <citation type="submission" date="2006-03" db="EMBL/GenBank/DDBJ databases">
        <authorList>
            <person name="Pinhassi J."/>
            <person name="Pedros-Alio C."/>
            <person name="Ferriera S."/>
            <person name="Johnson J."/>
            <person name="Kravitz S."/>
            <person name="Halpern A."/>
            <person name="Remington K."/>
            <person name="Beeson K."/>
            <person name="Tran B."/>
            <person name="Rogers Y.-H."/>
            <person name="Friedman R."/>
            <person name="Venter J.C."/>
        </authorList>
    </citation>
    <scope>NUCLEOTIDE SEQUENCE [LARGE SCALE GENOMIC DNA]</scope>
    <source>
        <strain evidence="16 17">RED65</strain>
    </source>
</reference>
<dbReference type="SUPFAM" id="SSF55874">
    <property type="entry name" value="ATPase domain of HSP90 chaperone/DNA topoisomerase II/histidine kinase"/>
    <property type="match status" value="1"/>
</dbReference>
<dbReference type="PROSITE" id="PS50109">
    <property type="entry name" value="HIS_KIN"/>
    <property type="match status" value="1"/>
</dbReference>
<dbReference type="Gene3D" id="1.10.287.130">
    <property type="match status" value="1"/>
</dbReference>
<evidence type="ECO:0000256" key="14">
    <source>
        <dbReference type="ARBA" id="ARBA00043094"/>
    </source>
</evidence>
<dbReference type="SUPFAM" id="SSF47384">
    <property type="entry name" value="Homodimeric domain of signal transducing histidine kinase"/>
    <property type="match status" value="1"/>
</dbReference>
<dbReference type="InterPro" id="IPR003594">
    <property type="entry name" value="HATPase_dom"/>
</dbReference>
<dbReference type="GO" id="GO:0016787">
    <property type="term" value="F:hydrolase activity"/>
    <property type="evidence" value="ECO:0007669"/>
    <property type="project" value="UniProtKB-KW"/>
</dbReference>
<dbReference type="RefSeq" id="WP_007018244.1">
    <property type="nucleotide sequence ID" value="NZ_CH724116.1"/>
</dbReference>
<dbReference type="EC" id="2.7.13.3" evidence="2"/>
<name>Q1N2H2_9GAMM</name>
<evidence type="ECO:0000256" key="13">
    <source>
        <dbReference type="ARBA" id="ARBA00042313"/>
    </source>
</evidence>
<proteinExistence type="predicted"/>
<keyword evidence="3" id="KW-0597">Phosphoprotein</keyword>
<evidence type="ECO:0000256" key="3">
    <source>
        <dbReference type="ARBA" id="ARBA00022553"/>
    </source>
</evidence>
<dbReference type="InterPro" id="IPR005467">
    <property type="entry name" value="His_kinase_dom"/>
</dbReference>
<dbReference type="GO" id="GO:0006355">
    <property type="term" value="P:regulation of DNA-templated transcription"/>
    <property type="evidence" value="ECO:0007669"/>
    <property type="project" value="InterPro"/>
</dbReference>
<dbReference type="CDD" id="cd00082">
    <property type="entry name" value="HisKA"/>
    <property type="match status" value="1"/>
</dbReference>
<dbReference type="STRING" id="207949.RED65_16396"/>
<dbReference type="GO" id="GO:0005524">
    <property type="term" value="F:ATP binding"/>
    <property type="evidence" value="ECO:0007669"/>
    <property type="project" value="UniProtKB-KW"/>
</dbReference>
<dbReference type="Pfam" id="PF00512">
    <property type="entry name" value="HisKA"/>
    <property type="match status" value="1"/>
</dbReference>
<dbReference type="InterPro" id="IPR004358">
    <property type="entry name" value="Sig_transdc_His_kin-like_C"/>
</dbReference>
<dbReference type="EMBL" id="AAQH01000007">
    <property type="protein sequence ID" value="EAT12435.1"/>
    <property type="molecule type" value="Genomic_DNA"/>
</dbReference>
<comment type="function">
    <text evidence="11">Member of the two-component regulatory system NtrB/NtrC, which controls expression of the nitrogen-regulated (ntr) genes in response to nitrogen limitation. Under conditions of nitrogen limitation, NtrB autophosphorylates and transfers the phosphoryl group to NtrC. In the presence of nitrogen, acts as a phosphatase that dephosphorylates and inactivates NtrC.</text>
</comment>
<dbReference type="CDD" id="cd00130">
    <property type="entry name" value="PAS"/>
    <property type="match status" value="1"/>
</dbReference>
<keyword evidence="17" id="KW-1185">Reference proteome</keyword>
<keyword evidence="4" id="KW-0808">Transferase</keyword>
<dbReference type="Gene3D" id="3.30.450.20">
    <property type="entry name" value="PAS domain"/>
    <property type="match status" value="1"/>
</dbReference>
<dbReference type="Pfam" id="PF00989">
    <property type="entry name" value="PAS"/>
    <property type="match status" value="1"/>
</dbReference>
<accession>Q1N2H2</accession>
<keyword evidence="10" id="KW-0535">Nitrogen fixation</keyword>
<keyword evidence="7" id="KW-0378">Hydrolase</keyword>
<gene>
    <name evidence="16" type="ORF">RED65_16396</name>
</gene>
<dbReference type="SMART" id="SM00388">
    <property type="entry name" value="HisKA"/>
    <property type="match status" value="1"/>
</dbReference>
<comment type="caution">
    <text evidence="16">The sequence shown here is derived from an EMBL/GenBank/DDBJ whole genome shotgun (WGS) entry which is preliminary data.</text>
</comment>
<keyword evidence="6 16" id="KW-0418">Kinase</keyword>
<dbReference type="SMART" id="SM00387">
    <property type="entry name" value="HATPase_c"/>
    <property type="match status" value="1"/>
</dbReference>
<evidence type="ECO:0000259" key="15">
    <source>
        <dbReference type="PROSITE" id="PS50109"/>
    </source>
</evidence>
<dbReference type="GO" id="GO:0000155">
    <property type="term" value="F:phosphorelay sensor kinase activity"/>
    <property type="evidence" value="ECO:0007669"/>
    <property type="project" value="InterPro"/>
</dbReference>
<dbReference type="PANTHER" id="PTHR43065">
    <property type="entry name" value="SENSOR HISTIDINE KINASE"/>
    <property type="match status" value="1"/>
</dbReference>
<evidence type="ECO:0000256" key="4">
    <source>
        <dbReference type="ARBA" id="ARBA00022679"/>
    </source>
</evidence>
<dbReference type="InterPro" id="IPR036097">
    <property type="entry name" value="HisK_dim/P_sf"/>
</dbReference>
<dbReference type="Gene3D" id="3.30.565.10">
    <property type="entry name" value="Histidine kinase-like ATPase, C-terminal domain"/>
    <property type="match status" value="1"/>
</dbReference>
<dbReference type="PANTHER" id="PTHR43065:SF16">
    <property type="entry name" value="SENSORY HISTIDINE KINASE_PHOSPHATASE NTRB"/>
    <property type="match status" value="1"/>
</dbReference>
<dbReference type="Pfam" id="PF02518">
    <property type="entry name" value="HATPase_c"/>
    <property type="match status" value="1"/>
</dbReference>
<dbReference type="HOGENOM" id="CLU_000445_114_39_6"/>
<dbReference type="NCBIfam" id="NF008293">
    <property type="entry name" value="PRK11073.1"/>
    <property type="match status" value="1"/>
</dbReference>
<evidence type="ECO:0000256" key="8">
    <source>
        <dbReference type="ARBA" id="ARBA00022840"/>
    </source>
</evidence>
<dbReference type="OrthoDB" id="9789238at2"/>